<dbReference type="Proteomes" id="UP001151760">
    <property type="component" value="Unassembled WGS sequence"/>
</dbReference>
<gene>
    <name evidence="1" type="ORF">Tco_1092612</name>
</gene>
<organism evidence="1 2">
    <name type="scientific">Tanacetum coccineum</name>
    <dbReference type="NCBI Taxonomy" id="301880"/>
    <lineage>
        <taxon>Eukaryota</taxon>
        <taxon>Viridiplantae</taxon>
        <taxon>Streptophyta</taxon>
        <taxon>Embryophyta</taxon>
        <taxon>Tracheophyta</taxon>
        <taxon>Spermatophyta</taxon>
        <taxon>Magnoliopsida</taxon>
        <taxon>eudicotyledons</taxon>
        <taxon>Gunneridae</taxon>
        <taxon>Pentapetalae</taxon>
        <taxon>asterids</taxon>
        <taxon>campanulids</taxon>
        <taxon>Asterales</taxon>
        <taxon>Asteraceae</taxon>
        <taxon>Asteroideae</taxon>
        <taxon>Anthemideae</taxon>
        <taxon>Anthemidinae</taxon>
        <taxon>Tanacetum</taxon>
    </lineage>
</organism>
<dbReference type="EMBL" id="BQNB010020541">
    <property type="protein sequence ID" value="GJT97094.1"/>
    <property type="molecule type" value="Genomic_DNA"/>
</dbReference>
<evidence type="ECO:0000313" key="1">
    <source>
        <dbReference type="EMBL" id="GJT97094.1"/>
    </source>
</evidence>
<reference evidence="1" key="1">
    <citation type="journal article" date="2022" name="Int. J. Mol. Sci.">
        <title>Draft Genome of Tanacetum Coccineum: Genomic Comparison of Closely Related Tanacetum-Family Plants.</title>
        <authorList>
            <person name="Yamashiro T."/>
            <person name="Shiraishi A."/>
            <person name="Nakayama K."/>
            <person name="Satake H."/>
        </authorList>
    </citation>
    <scope>NUCLEOTIDE SEQUENCE</scope>
</reference>
<protein>
    <submittedName>
        <fullName evidence="1">Uncharacterized protein</fullName>
    </submittedName>
</protein>
<comment type="caution">
    <text evidence="1">The sequence shown here is derived from an EMBL/GenBank/DDBJ whole genome shotgun (WGS) entry which is preliminary data.</text>
</comment>
<sequence>MAMSSAKAEYVAAAGCLPLPFLTIQYYTLGQNILTSGITSSKTNILKGDIKLHCVPIDLQLADIFTKPLVDPSFTRVVVELVALLEHSNDLYHPMLSFLSNYCIGTTLTIQPSAIYIEYLKQFWYITEVDKTAKTITFSLSSFEKPMTFTQDEFISAIGLPICRNVIPLPLKETVRTGMATLGLIDKDKPSLSSTVLVNSCNSHTFLRSICPNIVC</sequence>
<accession>A0ABQ5IBM8</accession>
<proteinExistence type="predicted"/>
<reference evidence="1" key="2">
    <citation type="submission" date="2022-01" db="EMBL/GenBank/DDBJ databases">
        <authorList>
            <person name="Yamashiro T."/>
            <person name="Shiraishi A."/>
            <person name="Satake H."/>
            <person name="Nakayama K."/>
        </authorList>
    </citation>
    <scope>NUCLEOTIDE SEQUENCE</scope>
</reference>
<name>A0ABQ5IBM8_9ASTR</name>
<keyword evidence="2" id="KW-1185">Reference proteome</keyword>
<evidence type="ECO:0000313" key="2">
    <source>
        <dbReference type="Proteomes" id="UP001151760"/>
    </source>
</evidence>